<evidence type="ECO:0000259" key="1">
    <source>
        <dbReference type="PROSITE" id="PS50181"/>
    </source>
</evidence>
<proteinExistence type="predicted"/>
<sequence>MSFSQLPVELLDAFCFYLSPADLASLCRTSSVLYPVAQRLLYREVSIDFIAQNLSVVVTLAKKPRIASYVRKLAIRLSPFSTLFSSFYSHLRTALSSMHELTSLDLFADASASWVLRTPEDTTYPRLTHFASSFAFDEHVVHFLQKAGALLDLEVDSLPSLDSRTLPSLSAVSLPRLTDFTGSSQAAQVIVPGRPVDTIHLNSGDMTEDVAESLAMSTAHVLVLGATTSSRPVPLLGSLAQRMPHLVYLRMMTTYEFADAPDAVFYENIANALTSLPDLKAFELSGMHWGSSQKELNDARVWQSEPLNTGFGADDAQFADASFAY</sequence>
<gene>
    <name evidence="2" type="ORF">BDQ12DRAFT_709004</name>
</gene>
<evidence type="ECO:0000313" key="2">
    <source>
        <dbReference type="EMBL" id="TFK43162.1"/>
    </source>
</evidence>
<evidence type="ECO:0000313" key="3">
    <source>
        <dbReference type="Proteomes" id="UP000308652"/>
    </source>
</evidence>
<keyword evidence="3" id="KW-1185">Reference proteome</keyword>
<dbReference type="EMBL" id="ML213591">
    <property type="protein sequence ID" value="TFK43162.1"/>
    <property type="molecule type" value="Genomic_DNA"/>
</dbReference>
<dbReference type="Proteomes" id="UP000308652">
    <property type="component" value="Unassembled WGS sequence"/>
</dbReference>
<organism evidence="2 3">
    <name type="scientific">Crucibulum laeve</name>
    <dbReference type="NCBI Taxonomy" id="68775"/>
    <lineage>
        <taxon>Eukaryota</taxon>
        <taxon>Fungi</taxon>
        <taxon>Dikarya</taxon>
        <taxon>Basidiomycota</taxon>
        <taxon>Agaricomycotina</taxon>
        <taxon>Agaricomycetes</taxon>
        <taxon>Agaricomycetidae</taxon>
        <taxon>Agaricales</taxon>
        <taxon>Agaricineae</taxon>
        <taxon>Nidulariaceae</taxon>
        <taxon>Crucibulum</taxon>
    </lineage>
</organism>
<feature type="domain" description="F-box" evidence="1">
    <location>
        <begin position="1"/>
        <end position="45"/>
    </location>
</feature>
<dbReference type="InterPro" id="IPR001810">
    <property type="entry name" value="F-box_dom"/>
</dbReference>
<name>A0A5C3MCU9_9AGAR</name>
<accession>A0A5C3MCU9</accession>
<protein>
    <recommendedName>
        <fullName evidence="1">F-box domain-containing protein</fullName>
    </recommendedName>
</protein>
<reference evidence="2 3" key="1">
    <citation type="journal article" date="2019" name="Nat. Ecol. Evol.">
        <title>Megaphylogeny resolves global patterns of mushroom evolution.</title>
        <authorList>
            <person name="Varga T."/>
            <person name="Krizsan K."/>
            <person name="Foldi C."/>
            <person name="Dima B."/>
            <person name="Sanchez-Garcia M."/>
            <person name="Sanchez-Ramirez S."/>
            <person name="Szollosi G.J."/>
            <person name="Szarkandi J.G."/>
            <person name="Papp V."/>
            <person name="Albert L."/>
            <person name="Andreopoulos W."/>
            <person name="Angelini C."/>
            <person name="Antonin V."/>
            <person name="Barry K.W."/>
            <person name="Bougher N.L."/>
            <person name="Buchanan P."/>
            <person name="Buyck B."/>
            <person name="Bense V."/>
            <person name="Catcheside P."/>
            <person name="Chovatia M."/>
            <person name="Cooper J."/>
            <person name="Damon W."/>
            <person name="Desjardin D."/>
            <person name="Finy P."/>
            <person name="Geml J."/>
            <person name="Haridas S."/>
            <person name="Hughes K."/>
            <person name="Justo A."/>
            <person name="Karasinski D."/>
            <person name="Kautmanova I."/>
            <person name="Kiss B."/>
            <person name="Kocsube S."/>
            <person name="Kotiranta H."/>
            <person name="LaButti K.M."/>
            <person name="Lechner B.E."/>
            <person name="Liimatainen K."/>
            <person name="Lipzen A."/>
            <person name="Lukacs Z."/>
            <person name="Mihaltcheva S."/>
            <person name="Morgado L.N."/>
            <person name="Niskanen T."/>
            <person name="Noordeloos M.E."/>
            <person name="Ohm R.A."/>
            <person name="Ortiz-Santana B."/>
            <person name="Ovrebo C."/>
            <person name="Racz N."/>
            <person name="Riley R."/>
            <person name="Savchenko A."/>
            <person name="Shiryaev A."/>
            <person name="Soop K."/>
            <person name="Spirin V."/>
            <person name="Szebenyi C."/>
            <person name="Tomsovsky M."/>
            <person name="Tulloss R.E."/>
            <person name="Uehling J."/>
            <person name="Grigoriev I.V."/>
            <person name="Vagvolgyi C."/>
            <person name="Papp T."/>
            <person name="Martin F.M."/>
            <person name="Miettinen O."/>
            <person name="Hibbett D.S."/>
            <person name="Nagy L.G."/>
        </authorList>
    </citation>
    <scope>NUCLEOTIDE SEQUENCE [LARGE SCALE GENOMIC DNA]</scope>
    <source>
        <strain evidence="2 3">CBS 166.37</strain>
    </source>
</reference>
<dbReference type="AlphaFoldDB" id="A0A5C3MCU9"/>
<dbReference type="OrthoDB" id="613763at2759"/>
<dbReference type="PROSITE" id="PS50181">
    <property type="entry name" value="FBOX"/>
    <property type="match status" value="1"/>
</dbReference>